<accession>A0A6A6B0T8</accession>
<evidence type="ECO:0000256" key="1">
    <source>
        <dbReference type="SAM" id="MobiDB-lite"/>
    </source>
</evidence>
<feature type="compositionally biased region" description="Acidic residues" evidence="1">
    <location>
        <begin position="205"/>
        <end position="217"/>
    </location>
</feature>
<dbReference type="GeneID" id="54292590"/>
<protein>
    <submittedName>
        <fullName evidence="2">Uncharacterized protein</fullName>
    </submittedName>
</protein>
<dbReference type="RefSeq" id="XP_033392583.1">
    <property type="nucleotide sequence ID" value="XM_033535096.1"/>
</dbReference>
<keyword evidence="3" id="KW-1185">Reference proteome</keyword>
<name>A0A6A6B0T8_9PEZI</name>
<reference evidence="2" key="1">
    <citation type="journal article" date="2020" name="Stud. Mycol.">
        <title>101 Dothideomycetes genomes: a test case for predicting lifestyles and emergence of pathogens.</title>
        <authorList>
            <person name="Haridas S."/>
            <person name="Albert R."/>
            <person name="Binder M."/>
            <person name="Bloem J."/>
            <person name="Labutti K."/>
            <person name="Salamov A."/>
            <person name="Andreopoulos B."/>
            <person name="Baker S."/>
            <person name="Barry K."/>
            <person name="Bills G."/>
            <person name="Bluhm B."/>
            <person name="Cannon C."/>
            <person name="Castanera R."/>
            <person name="Culley D."/>
            <person name="Daum C."/>
            <person name="Ezra D."/>
            <person name="Gonzalez J."/>
            <person name="Henrissat B."/>
            <person name="Kuo A."/>
            <person name="Liang C."/>
            <person name="Lipzen A."/>
            <person name="Lutzoni F."/>
            <person name="Magnuson J."/>
            <person name="Mondo S."/>
            <person name="Nolan M."/>
            <person name="Ohm R."/>
            <person name="Pangilinan J."/>
            <person name="Park H.-J."/>
            <person name="Ramirez L."/>
            <person name="Alfaro M."/>
            <person name="Sun H."/>
            <person name="Tritt A."/>
            <person name="Yoshinaga Y."/>
            <person name="Zwiers L.-H."/>
            <person name="Turgeon B."/>
            <person name="Goodwin S."/>
            <person name="Spatafora J."/>
            <person name="Crous P."/>
            <person name="Grigoriev I."/>
        </authorList>
    </citation>
    <scope>NUCLEOTIDE SEQUENCE</scope>
    <source>
        <strain evidence="2">CBS 121167</strain>
    </source>
</reference>
<sequence>MLRSVGAPPRPALRRAPRISVSESVCIYDERHAAARTARARRRSSCRFLAWRRRPQALTTSGLRFLCLAPARLHDASLGVGDAATALRSRTCSPPCILLETRAGELVAPARVQRMRAVLRSNGLSGSLRLLARCARRQGKRARREGREGETLLVHGLLLAGAERLFTRLARVGRSAREAGEERRGGRVPRTQGVEGSEGSRSAGDDGDDDDDEDEEVGGSTRDVGHRQPRFTFWRDGGGCEQSLRNTSCLALSLGPG</sequence>
<dbReference type="AlphaFoldDB" id="A0A6A6B0T8"/>
<dbReference type="EMBL" id="ML995510">
    <property type="protein sequence ID" value="KAF2136865.1"/>
    <property type="molecule type" value="Genomic_DNA"/>
</dbReference>
<feature type="region of interest" description="Disordered" evidence="1">
    <location>
        <begin position="176"/>
        <end position="241"/>
    </location>
</feature>
<feature type="compositionally biased region" description="Basic and acidic residues" evidence="1">
    <location>
        <begin position="176"/>
        <end position="185"/>
    </location>
</feature>
<organism evidence="2 3">
    <name type="scientific">Aplosporella prunicola CBS 121167</name>
    <dbReference type="NCBI Taxonomy" id="1176127"/>
    <lineage>
        <taxon>Eukaryota</taxon>
        <taxon>Fungi</taxon>
        <taxon>Dikarya</taxon>
        <taxon>Ascomycota</taxon>
        <taxon>Pezizomycotina</taxon>
        <taxon>Dothideomycetes</taxon>
        <taxon>Dothideomycetes incertae sedis</taxon>
        <taxon>Botryosphaeriales</taxon>
        <taxon>Aplosporellaceae</taxon>
        <taxon>Aplosporella</taxon>
    </lineage>
</organism>
<evidence type="ECO:0000313" key="2">
    <source>
        <dbReference type="EMBL" id="KAF2136865.1"/>
    </source>
</evidence>
<proteinExistence type="predicted"/>
<dbReference type="Proteomes" id="UP000799438">
    <property type="component" value="Unassembled WGS sequence"/>
</dbReference>
<evidence type="ECO:0000313" key="3">
    <source>
        <dbReference type="Proteomes" id="UP000799438"/>
    </source>
</evidence>
<gene>
    <name evidence="2" type="ORF">K452DRAFT_116423</name>
</gene>